<evidence type="ECO:0000313" key="2">
    <source>
        <dbReference type="Proteomes" id="UP000548326"/>
    </source>
</evidence>
<dbReference type="AlphaFoldDB" id="A0A841JRF0"/>
<dbReference type="EMBL" id="JACHCA010000022">
    <property type="protein sequence ID" value="MBB6131348.1"/>
    <property type="molecule type" value="Genomic_DNA"/>
</dbReference>
<comment type="caution">
    <text evidence="1">The sequence shown here is derived from an EMBL/GenBank/DDBJ whole genome shotgun (WGS) entry which is preliminary data.</text>
</comment>
<dbReference type="Proteomes" id="UP000548326">
    <property type="component" value="Unassembled WGS sequence"/>
</dbReference>
<name>A0A841JRF0_9SPHI</name>
<sequence length="65" mass="7283">MPNFIELLEISQGNALKVRINIDHISSYGEKINDPQHRKVRLSGGFEIVVTQTLPEIAALIKQAQ</sequence>
<gene>
    <name evidence="1" type="ORF">HDF22_005499</name>
</gene>
<organism evidence="1 2">
    <name type="scientific">Mucilaginibacter lappiensis</name>
    <dbReference type="NCBI Taxonomy" id="354630"/>
    <lineage>
        <taxon>Bacteria</taxon>
        <taxon>Pseudomonadati</taxon>
        <taxon>Bacteroidota</taxon>
        <taxon>Sphingobacteriia</taxon>
        <taxon>Sphingobacteriales</taxon>
        <taxon>Sphingobacteriaceae</taxon>
        <taxon>Mucilaginibacter</taxon>
    </lineage>
</organism>
<proteinExistence type="predicted"/>
<reference evidence="1 2" key="1">
    <citation type="submission" date="2020-08" db="EMBL/GenBank/DDBJ databases">
        <title>Genomic Encyclopedia of Type Strains, Phase IV (KMG-V): Genome sequencing to study the core and pangenomes of soil and plant-associated prokaryotes.</title>
        <authorList>
            <person name="Whitman W."/>
        </authorList>
    </citation>
    <scope>NUCLEOTIDE SEQUENCE [LARGE SCALE GENOMIC DNA]</scope>
    <source>
        <strain evidence="1 2">MP601</strain>
    </source>
</reference>
<dbReference type="RefSeq" id="WP_183589871.1">
    <property type="nucleotide sequence ID" value="NZ_JACHCA010000022.1"/>
</dbReference>
<accession>A0A841JRF0</accession>
<protein>
    <submittedName>
        <fullName evidence="1">Uncharacterized protein</fullName>
    </submittedName>
</protein>
<evidence type="ECO:0000313" key="1">
    <source>
        <dbReference type="EMBL" id="MBB6131348.1"/>
    </source>
</evidence>